<gene>
    <name evidence="4" type="ORF">LTR97_012259</name>
</gene>
<keyword evidence="2" id="KW-0456">Lyase</keyword>
<evidence type="ECO:0000259" key="3">
    <source>
        <dbReference type="Pfam" id="PF02982"/>
    </source>
</evidence>
<protein>
    <recommendedName>
        <fullName evidence="3">Scytalone dehydratase-like domain-containing protein</fullName>
    </recommendedName>
</protein>
<dbReference type="Proteomes" id="UP001310594">
    <property type="component" value="Unassembled WGS sequence"/>
</dbReference>
<dbReference type="SUPFAM" id="SSF54427">
    <property type="entry name" value="NTF2-like"/>
    <property type="match status" value="1"/>
</dbReference>
<dbReference type="AlphaFoldDB" id="A0AAN7ZKP5"/>
<name>A0AAN7ZKP5_9PEZI</name>
<evidence type="ECO:0000313" key="5">
    <source>
        <dbReference type="Proteomes" id="UP001310594"/>
    </source>
</evidence>
<feature type="domain" description="Scytalone dehydratase-like" evidence="3">
    <location>
        <begin position="7"/>
        <end position="120"/>
    </location>
</feature>
<organism evidence="4 5">
    <name type="scientific">Elasticomyces elasticus</name>
    <dbReference type="NCBI Taxonomy" id="574655"/>
    <lineage>
        <taxon>Eukaryota</taxon>
        <taxon>Fungi</taxon>
        <taxon>Dikarya</taxon>
        <taxon>Ascomycota</taxon>
        <taxon>Pezizomycotina</taxon>
        <taxon>Dothideomycetes</taxon>
        <taxon>Dothideomycetidae</taxon>
        <taxon>Mycosphaerellales</taxon>
        <taxon>Teratosphaeriaceae</taxon>
        <taxon>Elasticomyces</taxon>
    </lineage>
</organism>
<evidence type="ECO:0000256" key="1">
    <source>
        <dbReference type="ARBA" id="ARBA00008584"/>
    </source>
</evidence>
<reference evidence="4" key="1">
    <citation type="submission" date="2023-08" db="EMBL/GenBank/DDBJ databases">
        <title>Black Yeasts Isolated from many extreme environments.</title>
        <authorList>
            <person name="Coleine C."/>
            <person name="Stajich J.E."/>
            <person name="Selbmann L."/>
        </authorList>
    </citation>
    <scope>NUCLEOTIDE SEQUENCE</scope>
    <source>
        <strain evidence="4">CCFEE 5810</strain>
    </source>
</reference>
<dbReference type="EMBL" id="JAVRQU010000025">
    <property type="protein sequence ID" value="KAK5690391.1"/>
    <property type="molecule type" value="Genomic_DNA"/>
</dbReference>
<dbReference type="Gene3D" id="3.10.450.50">
    <property type="match status" value="1"/>
</dbReference>
<dbReference type="InterPro" id="IPR032710">
    <property type="entry name" value="NTF2-like_dom_sf"/>
</dbReference>
<comment type="similarity">
    <text evidence="1">Belongs to the scytalone dehydratase family.</text>
</comment>
<evidence type="ECO:0000256" key="2">
    <source>
        <dbReference type="ARBA" id="ARBA00023239"/>
    </source>
</evidence>
<dbReference type="Pfam" id="PF02982">
    <property type="entry name" value="Scytalone_dh"/>
    <property type="match status" value="1"/>
</dbReference>
<comment type="caution">
    <text evidence="4">The sequence shown here is derived from an EMBL/GenBank/DDBJ whole genome shotgun (WGS) entry which is preliminary data.</text>
</comment>
<dbReference type="InterPro" id="IPR049884">
    <property type="entry name" value="Scytalone_dh"/>
</dbReference>
<sequence length="122" mass="14079">MTPAYEVLGMKWDEMPAEQFVGMASNPHFLGNKRIRTQHFIGASRWAQSEDGSEMKGTHQMRVAHQKYKDDELSEVLYKGHAHGNATVHYRRVDGAWKFAGLEPGIRWVEHLAEYEKMFGDE</sequence>
<dbReference type="GO" id="GO:0016829">
    <property type="term" value="F:lyase activity"/>
    <property type="evidence" value="ECO:0007669"/>
    <property type="project" value="UniProtKB-KW"/>
</dbReference>
<proteinExistence type="inferred from homology"/>
<accession>A0AAN7ZKP5</accession>
<evidence type="ECO:0000313" key="4">
    <source>
        <dbReference type="EMBL" id="KAK5690391.1"/>
    </source>
</evidence>